<dbReference type="InterPro" id="IPR007074">
    <property type="entry name" value="LicD/FKTN/FKRP_NTP_transf"/>
</dbReference>
<evidence type="ECO:0000313" key="2">
    <source>
        <dbReference type="EMBL" id="CRL09327.1"/>
    </source>
</evidence>
<dbReference type="Pfam" id="PF04991">
    <property type="entry name" value="LicD"/>
    <property type="match status" value="1"/>
</dbReference>
<dbReference type="PANTHER" id="PTHR13627:SF31">
    <property type="entry name" value="RIBITOL 5-PHOSPHATE TRANSFERASE FKRP"/>
    <property type="match status" value="1"/>
</dbReference>
<dbReference type="PANTHER" id="PTHR13627">
    <property type="entry name" value="FUKUTIN RELATED PROTEIN"/>
    <property type="match status" value="1"/>
</dbReference>
<dbReference type="Proteomes" id="UP000043764">
    <property type="component" value="Unassembled WGS sequence"/>
</dbReference>
<organism evidence="2 3">
    <name type="scientific">Phaeobacter italicus</name>
    <dbReference type="NCBI Taxonomy" id="481446"/>
    <lineage>
        <taxon>Bacteria</taxon>
        <taxon>Pseudomonadati</taxon>
        <taxon>Pseudomonadota</taxon>
        <taxon>Alphaproteobacteria</taxon>
        <taxon>Rhodobacterales</taxon>
        <taxon>Roseobacteraceae</taxon>
        <taxon>Phaeobacter</taxon>
    </lineage>
</organism>
<dbReference type="GO" id="GO:0009100">
    <property type="term" value="P:glycoprotein metabolic process"/>
    <property type="evidence" value="ECO:0007669"/>
    <property type="project" value="UniProtKB-ARBA"/>
</dbReference>
<keyword evidence="3" id="KW-1185">Reference proteome</keyword>
<evidence type="ECO:0000259" key="1">
    <source>
        <dbReference type="Pfam" id="PF04991"/>
    </source>
</evidence>
<dbReference type="AlphaFoldDB" id="A0A0H5CWG7"/>
<feature type="domain" description="LicD/FKTN/FKRP nucleotidyltransferase" evidence="1">
    <location>
        <begin position="318"/>
        <end position="349"/>
    </location>
</feature>
<evidence type="ECO:0000313" key="3">
    <source>
        <dbReference type="Proteomes" id="UP000043764"/>
    </source>
</evidence>
<gene>
    <name evidence="2" type="ORF">NIT7321_00156</name>
</gene>
<accession>A0A0H5CWG7</accession>
<name>A0A0H5CWG7_9RHOB</name>
<reference evidence="3" key="1">
    <citation type="submission" date="2015-05" db="EMBL/GenBank/DDBJ databases">
        <authorList>
            <person name="Rodrigo-Torres Lidia"/>
            <person name="Arahal R.David."/>
        </authorList>
    </citation>
    <scope>NUCLEOTIDE SEQUENCE [LARGE SCALE GENOMIC DNA]</scope>
    <source>
        <strain evidence="3">CECT 7321</strain>
    </source>
</reference>
<dbReference type="EMBL" id="CVRL01000002">
    <property type="protein sequence ID" value="CRL09327.1"/>
    <property type="molecule type" value="Genomic_DNA"/>
</dbReference>
<protein>
    <submittedName>
        <fullName evidence="2">LPS biosynthesis protein</fullName>
    </submittedName>
</protein>
<proteinExistence type="predicted"/>
<dbReference type="InterPro" id="IPR052613">
    <property type="entry name" value="LicD_transferase"/>
</dbReference>
<sequence>MSVQTDTDLAYELLPGYGFFSRKGNFTKRIEIGQRLRKIQIYFDGVNPQQYAFPNVILIQPKGPKLRMMAVAESAVLSSDPNGQQDVDVRKALVNERNIKSGEETRPCLTIQLREAVDVEAIELGNRGVRLGKRMRNICVNGYRGGRLVSTHRGFDPADMVREMHKMHEAIGLSVPELRKKPARTAHRAAFVGRLLDQLESGEAREITPRQLAWLLPVFEPEVEKTPETAKLMTYIMAGAIEDQHPLPTANFGPMSKYLDTISGFEEAMAGVNAILSRRLGRETCFSAGRHIIQEQMLLRRKDEFLDGLDVLFPAMEEVGVTPMLAYGSLLGAVRDKGFLPHDDDVDVIYHDGSTSYEEMLARRGDLVEKFKALGFRMGRWKNDNFSLRQGNISLDIFPTWREGNKLYTMRKYPQYEAIALKHVLPTSRIDFYGRSYPAPADPEAFLKWRYGSGWTKSDPYYEWSWPLKDHA</sequence>